<gene>
    <name evidence="3" type="ORF">SYK_13960</name>
</gene>
<evidence type="ECO:0008006" key="5">
    <source>
        <dbReference type="Google" id="ProtNLM"/>
    </source>
</evidence>
<evidence type="ECO:0000313" key="3">
    <source>
        <dbReference type="EMBL" id="BDQ37036.1"/>
    </source>
</evidence>
<proteinExistence type="predicted"/>
<evidence type="ECO:0000256" key="1">
    <source>
        <dbReference type="SAM" id="MobiDB-lite"/>
    </source>
</evidence>
<name>A0ABM8AZS1_9BACT</name>
<evidence type="ECO:0000313" key="4">
    <source>
        <dbReference type="Proteomes" id="UP001317742"/>
    </source>
</evidence>
<reference evidence="3 4" key="1">
    <citation type="submission" date="2022-08" db="EMBL/GenBank/DDBJ databases">
        <title>Genome Sequence of the sulphate-reducing bacterium, Pseudodesulfovibrio sp. SYK.</title>
        <authorList>
            <person name="Kondo R."/>
            <person name="Kataoka T."/>
        </authorList>
    </citation>
    <scope>NUCLEOTIDE SEQUENCE [LARGE SCALE GENOMIC DNA]</scope>
    <source>
        <strain evidence="3 4">SYK</strain>
    </source>
</reference>
<keyword evidence="2" id="KW-0472">Membrane</keyword>
<sequence>MKRHMHTTDETGFNYMDNKGQEEQDRDSLGVIFALAIMAIITISQYMGML</sequence>
<feature type="transmembrane region" description="Helical" evidence="2">
    <location>
        <begin position="29"/>
        <end position="47"/>
    </location>
</feature>
<protein>
    <recommendedName>
        <fullName evidence="5">YqzM family protein</fullName>
    </recommendedName>
</protein>
<feature type="region of interest" description="Disordered" evidence="1">
    <location>
        <begin position="1"/>
        <end position="22"/>
    </location>
</feature>
<evidence type="ECO:0000256" key="2">
    <source>
        <dbReference type="SAM" id="Phobius"/>
    </source>
</evidence>
<dbReference type="Proteomes" id="UP001317742">
    <property type="component" value="Chromosome"/>
</dbReference>
<keyword evidence="2" id="KW-0812">Transmembrane</keyword>
<dbReference type="EMBL" id="AP026709">
    <property type="protein sequence ID" value="BDQ37036.1"/>
    <property type="molecule type" value="Genomic_DNA"/>
</dbReference>
<accession>A0ABM8AZS1</accession>
<keyword evidence="2" id="KW-1133">Transmembrane helix</keyword>
<organism evidence="3 4">
    <name type="scientific">Pseudodesulfovibrio nedwellii</name>
    <dbReference type="NCBI Taxonomy" id="2973072"/>
    <lineage>
        <taxon>Bacteria</taxon>
        <taxon>Pseudomonadati</taxon>
        <taxon>Thermodesulfobacteriota</taxon>
        <taxon>Desulfovibrionia</taxon>
        <taxon>Desulfovibrionales</taxon>
        <taxon>Desulfovibrionaceae</taxon>
    </lineage>
</organism>
<dbReference type="RefSeq" id="WP_281762904.1">
    <property type="nucleotide sequence ID" value="NZ_AP026709.1"/>
</dbReference>
<keyword evidence="4" id="KW-1185">Reference proteome</keyword>